<evidence type="ECO:0000313" key="4">
    <source>
        <dbReference type="Proteomes" id="UP000799438"/>
    </source>
</evidence>
<keyword evidence="4" id="KW-1185">Reference proteome</keyword>
<evidence type="ECO:0000256" key="2">
    <source>
        <dbReference type="SAM" id="Phobius"/>
    </source>
</evidence>
<reference evidence="3" key="1">
    <citation type="journal article" date="2020" name="Stud. Mycol.">
        <title>101 Dothideomycetes genomes: a test case for predicting lifestyles and emergence of pathogens.</title>
        <authorList>
            <person name="Haridas S."/>
            <person name="Albert R."/>
            <person name="Binder M."/>
            <person name="Bloem J."/>
            <person name="Labutti K."/>
            <person name="Salamov A."/>
            <person name="Andreopoulos B."/>
            <person name="Baker S."/>
            <person name="Barry K."/>
            <person name="Bills G."/>
            <person name="Bluhm B."/>
            <person name="Cannon C."/>
            <person name="Castanera R."/>
            <person name="Culley D."/>
            <person name="Daum C."/>
            <person name="Ezra D."/>
            <person name="Gonzalez J."/>
            <person name="Henrissat B."/>
            <person name="Kuo A."/>
            <person name="Liang C."/>
            <person name="Lipzen A."/>
            <person name="Lutzoni F."/>
            <person name="Magnuson J."/>
            <person name="Mondo S."/>
            <person name="Nolan M."/>
            <person name="Ohm R."/>
            <person name="Pangilinan J."/>
            <person name="Park H.-J."/>
            <person name="Ramirez L."/>
            <person name="Alfaro M."/>
            <person name="Sun H."/>
            <person name="Tritt A."/>
            <person name="Yoshinaga Y."/>
            <person name="Zwiers L.-H."/>
            <person name="Turgeon B."/>
            <person name="Goodwin S."/>
            <person name="Spatafora J."/>
            <person name="Crous P."/>
            <person name="Grigoriev I."/>
        </authorList>
    </citation>
    <scope>NUCLEOTIDE SEQUENCE</scope>
    <source>
        <strain evidence="3">CBS 121167</strain>
    </source>
</reference>
<protein>
    <recommendedName>
        <fullName evidence="5">Transcription factor domain-containing protein</fullName>
    </recommendedName>
</protein>
<dbReference type="GeneID" id="54299916"/>
<evidence type="ECO:0000313" key="3">
    <source>
        <dbReference type="EMBL" id="KAF2138233.1"/>
    </source>
</evidence>
<keyword evidence="2" id="KW-1133">Transmembrane helix</keyword>
<gene>
    <name evidence="3" type="ORF">K452DRAFT_301198</name>
</gene>
<evidence type="ECO:0000256" key="1">
    <source>
        <dbReference type="SAM" id="MobiDB-lite"/>
    </source>
</evidence>
<keyword evidence="2" id="KW-0472">Membrane</keyword>
<feature type="region of interest" description="Disordered" evidence="1">
    <location>
        <begin position="276"/>
        <end position="300"/>
    </location>
</feature>
<dbReference type="RefSeq" id="XP_033393946.1">
    <property type="nucleotide sequence ID" value="XM_033542419.1"/>
</dbReference>
<evidence type="ECO:0008006" key="5">
    <source>
        <dbReference type="Google" id="ProtNLM"/>
    </source>
</evidence>
<proteinExistence type="predicted"/>
<dbReference type="EMBL" id="ML995497">
    <property type="protein sequence ID" value="KAF2138233.1"/>
    <property type="molecule type" value="Genomic_DNA"/>
</dbReference>
<name>A0A6A6B4B2_9PEZI</name>
<sequence>MMQGREGSSIRVSRLKRPDENVRRAFPIFFMRFQLSLLMHRFCTFTQEGMFDPPQMADKMDRLFQDMRAWKSVVLEEYCPEGRIQPDMPNYHHIIYVHLEYYIALLGLSVVIGAAARLLPGQTNIRQHNSTYIRDYHNIRLIYSRRILEVIFMISDSRNHQPNVTCWLSSVTILGPFSWLYAHVMDHPAHPLARADLKLLHKACQIFHGYVTDSPRNKALEELLFTMLRAASMQVLYCVPASLTADANTPGAAFPPFSSTNIPAAAPHSFPMHTPYSPNLAGAGSAHAHPQFPPHNQPPHAFFDFSGAAAEALWAFAPGAASASPASSSAGARAVVPLPQQQQQQYLVSPGGAQQHHHQGQQQQPQQSQAQGQAQDEPAGTAYAEHPLFPDDVDLGLMMPEALGGFFGVEELGEAFFR</sequence>
<accession>A0A6A6B4B2</accession>
<feature type="region of interest" description="Disordered" evidence="1">
    <location>
        <begin position="346"/>
        <end position="387"/>
    </location>
</feature>
<feature type="compositionally biased region" description="Low complexity" evidence="1">
    <location>
        <begin position="346"/>
        <end position="375"/>
    </location>
</feature>
<dbReference type="Proteomes" id="UP000799438">
    <property type="component" value="Unassembled WGS sequence"/>
</dbReference>
<feature type="transmembrane region" description="Helical" evidence="2">
    <location>
        <begin position="101"/>
        <end position="119"/>
    </location>
</feature>
<keyword evidence="2" id="KW-0812">Transmembrane</keyword>
<organism evidence="3 4">
    <name type="scientific">Aplosporella prunicola CBS 121167</name>
    <dbReference type="NCBI Taxonomy" id="1176127"/>
    <lineage>
        <taxon>Eukaryota</taxon>
        <taxon>Fungi</taxon>
        <taxon>Dikarya</taxon>
        <taxon>Ascomycota</taxon>
        <taxon>Pezizomycotina</taxon>
        <taxon>Dothideomycetes</taxon>
        <taxon>Dothideomycetes incertae sedis</taxon>
        <taxon>Botryosphaeriales</taxon>
        <taxon>Aplosporellaceae</taxon>
        <taxon>Aplosporella</taxon>
    </lineage>
</organism>
<dbReference type="AlphaFoldDB" id="A0A6A6B4B2"/>